<organism evidence="3 4">
    <name type="scientific">Paractinoplanes bogorensis</name>
    <dbReference type="NCBI Taxonomy" id="1610840"/>
    <lineage>
        <taxon>Bacteria</taxon>
        <taxon>Bacillati</taxon>
        <taxon>Actinomycetota</taxon>
        <taxon>Actinomycetes</taxon>
        <taxon>Micromonosporales</taxon>
        <taxon>Micromonosporaceae</taxon>
        <taxon>Paractinoplanes</taxon>
    </lineage>
</organism>
<accession>A0ABS5YX99</accession>
<dbReference type="InterPro" id="IPR025698">
    <property type="entry name" value="2TM_dom"/>
</dbReference>
<dbReference type="RefSeq" id="WP_215792206.1">
    <property type="nucleotide sequence ID" value="NZ_JAHKKG010000010.1"/>
</dbReference>
<dbReference type="Proteomes" id="UP001519654">
    <property type="component" value="Unassembled WGS sequence"/>
</dbReference>
<evidence type="ECO:0000256" key="1">
    <source>
        <dbReference type="SAM" id="Phobius"/>
    </source>
</evidence>
<name>A0ABS5YX99_9ACTN</name>
<evidence type="ECO:0000313" key="3">
    <source>
        <dbReference type="EMBL" id="MBU2667951.1"/>
    </source>
</evidence>
<keyword evidence="1" id="KW-0472">Membrane</keyword>
<comment type="caution">
    <text evidence="3">The sequence shown here is derived from an EMBL/GenBank/DDBJ whole genome shotgun (WGS) entry which is preliminary data.</text>
</comment>
<gene>
    <name evidence="3" type="ORF">KOI35_31015</name>
</gene>
<dbReference type="EMBL" id="JAHKKG010000010">
    <property type="protein sequence ID" value="MBU2667951.1"/>
    <property type="molecule type" value="Genomic_DNA"/>
</dbReference>
<proteinExistence type="predicted"/>
<feature type="domain" description="2TM" evidence="2">
    <location>
        <begin position="11"/>
        <end position="60"/>
    </location>
</feature>
<evidence type="ECO:0000259" key="2">
    <source>
        <dbReference type="Pfam" id="PF13239"/>
    </source>
</evidence>
<evidence type="ECO:0000313" key="4">
    <source>
        <dbReference type="Proteomes" id="UP001519654"/>
    </source>
</evidence>
<sequence length="67" mass="7984">MKTGQTDTAVRWGLWSHAAWYVLANVGQVFTWYYATPEKFFWPLWSIVGWGIGLLIHFWAARRLLRR</sequence>
<keyword evidence="4" id="KW-1185">Reference proteome</keyword>
<dbReference type="Pfam" id="PF13239">
    <property type="entry name" value="2TM"/>
    <property type="match status" value="1"/>
</dbReference>
<feature type="transmembrane region" description="Helical" evidence="1">
    <location>
        <begin position="40"/>
        <end position="61"/>
    </location>
</feature>
<reference evidence="3 4" key="1">
    <citation type="submission" date="2021-06" db="EMBL/GenBank/DDBJ databases">
        <title>Actinoplanes lichenicola sp. nov., and Actinoplanes ovalisporus sp. nov., isolated from lichen in Thailand.</title>
        <authorList>
            <person name="Saeng-In P."/>
            <person name="Kanchanasin P."/>
            <person name="Yuki M."/>
            <person name="Kudo T."/>
            <person name="Ohkuma M."/>
            <person name="Phongsopitanun W."/>
            <person name="Tanasupawat S."/>
        </authorList>
    </citation>
    <scope>NUCLEOTIDE SEQUENCE [LARGE SCALE GENOMIC DNA]</scope>
    <source>
        <strain evidence="3 4">NBRC 110975</strain>
    </source>
</reference>
<protein>
    <submittedName>
        <fullName evidence="3">2TM domain-containing protein</fullName>
    </submittedName>
</protein>
<keyword evidence="1" id="KW-0812">Transmembrane</keyword>
<feature type="transmembrane region" description="Helical" evidence="1">
    <location>
        <begin position="12"/>
        <end position="34"/>
    </location>
</feature>
<keyword evidence="1" id="KW-1133">Transmembrane helix</keyword>